<name>A0A0K1PH32_9BACT</name>
<dbReference type="KEGG" id="vin:AKJ08_3217"/>
<dbReference type="PATRIC" id="fig|1391653.3.peg.3362"/>
<feature type="region of interest" description="Disordered" evidence="1">
    <location>
        <begin position="28"/>
        <end position="95"/>
    </location>
</feature>
<evidence type="ECO:0000256" key="2">
    <source>
        <dbReference type="SAM" id="SignalP"/>
    </source>
</evidence>
<accession>A0A0K1PH32</accession>
<keyword evidence="2" id="KW-0732">Signal</keyword>
<reference evidence="3 4" key="1">
    <citation type="submission" date="2015-08" db="EMBL/GenBank/DDBJ databases">
        <authorList>
            <person name="Babu N.S."/>
            <person name="Beckwith C.J."/>
            <person name="Beseler K.G."/>
            <person name="Brison A."/>
            <person name="Carone J.V."/>
            <person name="Caskin T.P."/>
            <person name="Diamond M."/>
            <person name="Durham M.E."/>
            <person name="Foxe J.M."/>
            <person name="Go M."/>
            <person name="Henderson B.A."/>
            <person name="Jones I.B."/>
            <person name="McGettigan J.A."/>
            <person name="Micheletti S.J."/>
            <person name="Nasrallah M.E."/>
            <person name="Ortiz D."/>
            <person name="Piller C.R."/>
            <person name="Privatt S.R."/>
            <person name="Schneider S.L."/>
            <person name="Sharp S."/>
            <person name="Smith T.C."/>
            <person name="Stanton J.D."/>
            <person name="Ullery H.E."/>
            <person name="Wilson R.J."/>
            <person name="Serrano M.G."/>
            <person name="Buck G."/>
            <person name="Lee V."/>
            <person name="Wang Y."/>
            <person name="Carvalho R."/>
            <person name="Voegtly L."/>
            <person name="Shi R."/>
            <person name="Duckworth R."/>
            <person name="Johnson A."/>
            <person name="Loviza R."/>
            <person name="Walstead R."/>
            <person name="Shah Z."/>
            <person name="Kiflezghi M."/>
            <person name="Wade K."/>
            <person name="Ball S.L."/>
            <person name="Bradley K.W."/>
            <person name="Asai D.J."/>
            <person name="Bowman C.A."/>
            <person name="Russell D.A."/>
            <person name="Pope W.H."/>
            <person name="Jacobs-Sera D."/>
            <person name="Hendrix R.W."/>
            <person name="Hatfull G.F."/>
        </authorList>
    </citation>
    <scope>NUCLEOTIDE SEQUENCE [LARGE SCALE GENOMIC DNA]</scope>
    <source>
        <strain evidence="3 4">DSM 27710</strain>
    </source>
</reference>
<dbReference type="STRING" id="1391653.AKJ08_3217"/>
<feature type="signal peptide" evidence="2">
    <location>
        <begin position="1"/>
        <end position="21"/>
    </location>
</feature>
<dbReference type="AlphaFoldDB" id="A0A0K1PH32"/>
<evidence type="ECO:0000313" key="4">
    <source>
        <dbReference type="Proteomes" id="UP000055590"/>
    </source>
</evidence>
<feature type="chain" id="PRO_5005466038" evidence="2">
    <location>
        <begin position="22"/>
        <end position="324"/>
    </location>
</feature>
<dbReference type="RefSeq" id="WP_050726946.1">
    <property type="nucleotide sequence ID" value="NZ_CP012332.1"/>
</dbReference>
<dbReference type="PROSITE" id="PS51257">
    <property type="entry name" value="PROKAR_LIPOPROTEIN"/>
    <property type="match status" value="1"/>
</dbReference>
<dbReference type="Proteomes" id="UP000055590">
    <property type="component" value="Chromosome"/>
</dbReference>
<protein>
    <submittedName>
        <fullName evidence="3">Uncharacterized protein</fullName>
    </submittedName>
</protein>
<organism evidence="3 4">
    <name type="scientific">Vulgatibacter incomptus</name>
    <dbReference type="NCBI Taxonomy" id="1391653"/>
    <lineage>
        <taxon>Bacteria</taxon>
        <taxon>Pseudomonadati</taxon>
        <taxon>Myxococcota</taxon>
        <taxon>Myxococcia</taxon>
        <taxon>Myxococcales</taxon>
        <taxon>Cystobacterineae</taxon>
        <taxon>Vulgatibacteraceae</taxon>
        <taxon>Vulgatibacter</taxon>
    </lineage>
</organism>
<gene>
    <name evidence="3" type="ORF">AKJ08_3217</name>
</gene>
<feature type="compositionally biased region" description="Gly residues" evidence="1">
    <location>
        <begin position="32"/>
        <end position="93"/>
    </location>
</feature>
<evidence type="ECO:0000256" key="1">
    <source>
        <dbReference type="SAM" id="MobiDB-lite"/>
    </source>
</evidence>
<evidence type="ECO:0000313" key="3">
    <source>
        <dbReference type="EMBL" id="AKU92830.1"/>
    </source>
</evidence>
<dbReference type="EMBL" id="CP012332">
    <property type="protein sequence ID" value="AKU92830.1"/>
    <property type="molecule type" value="Genomic_DNA"/>
</dbReference>
<keyword evidence="4" id="KW-1185">Reference proteome</keyword>
<proteinExistence type="predicted"/>
<sequence>MRKMTKLWVLSIACLSLSAFAIGCSKEEEGPSGTGGTGGTGGSAGHAGTGGSGGTAGSGGTGGTAGSGGTGGTAGSGGTGGTGGTAGTGGTGGQEEKLVDISGAAMVNPLAAAVLGPAGVPSLEGLEVRLTDAAKALAGAPDALIASTITDSEGKFSFVDADFTEVTLGVVITVLGDDFAMSTLGLCDPSSTDPSLACGDRVDVKAFAVPMSFINILQARLGDNSLLSGGFVLGQTVGANLSPLPETVIRAPGNTVIYLAPDLTASSQTSTTEVGAFVVKPNGLATLVPEKADFVFTPPHQSVGRTADVVFQAFFVGAEINPAD</sequence>